<dbReference type="EMBL" id="JACASF010000003">
    <property type="protein sequence ID" value="KAF6489383.1"/>
    <property type="molecule type" value="Genomic_DNA"/>
</dbReference>
<protein>
    <submittedName>
        <fullName evidence="1">Uncharacterized protein</fullName>
    </submittedName>
</protein>
<name>A0A7J8IXM8_MOLMO</name>
<sequence>MPGGQAVPAVSATTVRTSGSSHYWRESYRRNCPRGPVWCQDASPFPPGSLWLW</sequence>
<keyword evidence="2" id="KW-1185">Reference proteome</keyword>
<accession>A0A7J8IXM8</accession>
<proteinExistence type="predicted"/>
<evidence type="ECO:0000313" key="2">
    <source>
        <dbReference type="Proteomes" id="UP000550707"/>
    </source>
</evidence>
<comment type="caution">
    <text evidence="1">The sequence shown here is derived from an EMBL/GenBank/DDBJ whole genome shotgun (WGS) entry which is preliminary data.</text>
</comment>
<dbReference type="Proteomes" id="UP000550707">
    <property type="component" value="Unassembled WGS sequence"/>
</dbReference>
<gene>
    <name evidence="1" type="ORF">HJG59_004842</name>
</gene>
<dbReference type="AlphaFoldDB" id="A0A7J8IXM8"/>
<reference evidence="1 2" key="1">
    <citation type="journal article" date="2020" name="Nature">
        <title>Six reference-quality genomes reveal evolution of bat adaptations.</title>
        <authorList>
            <person name="Jebb D."/>
            <person name="Huang Z."/>
            <person name="Pippel M."/>
            <person name="Hughes G.M."/>
            <person name="Lavrichenko K."/>
            <person name="Devanna P."/>
            <person name="Winkler S."/>
            <person name="Jermiin L.S."/>
            <person name="Skirmuntt E.C."/>
            <person name="Katzourakis A."/>
            <person name="Burkitt-Gray L."/>
            <person name="Ray D.A."/>
            <person name="Sullivan K.A.M."/>
            <person name="Roscito J.G."/>
            <person name="Kirilenko B.M."/>
            <person name="Davalos L.M."/>
            <person name="Corthals A.P."/>
            <person name="Power M.L."/>
            <person name="Jones G."/>
            <person name="Ransome R.D."/>
            <person name="Dechmann D.K.N."/>
            <person name="Locatelli A.G."/>
            <person name="Puechmaille S.J."/>
            <person name="Fedrigo O."/>
            <person name="Jarvis E.D."/>
            <person name="Hiller M."/>
            <person name="Vernes S.C."/>
            <person name="Myers E.W."/>
            <person name="Teeling E.C."/>
        </authorList>
    </citation>
    <scope>NUCLEOTIDE SEQUENCE [LARGE SCALE GENOMIC DNA]</scope>
    <source>
        <strain evidence="1">MMolMol1</strain>
        <tissue evidence="1">Muscle</tissue>
    </source>
</reference>
<organism evidence="1 2">
    <name type="scientific">Molossus molossus</name>
    <name type="common">Pallas' mastiff bat</name>
    <name type="synonym">Vespertilio molossus</name>
    <dbReference type="NCBI Taxonomy" id="27622"/>
    <lineage>
        <taxon>Eukaryota</taxon>
        <taxon>Metazoa</taxon>
        <taxon>Chordata</taxon>
        <taxon>Craniata</taxon>
        <taxon>Vertebrata</taxon>
        <taxon>Euteleostomi</taxon>
        <taxon>Mammalia</taxon>
        <taxon>Eutheria</taxon>
        <taxon>Laurasiatheria</taxon>
        <taxon>Chiroptera</taxon>
        <taxon>Yangochiroptera</taxon>
        <taxon>Molossidae</taxon>
        <taxon>Molossus</taxon>
    </lineage>
</organism>
<evidence type="ECO:0000313" key="1">
    <source>
        <dbReference type="EMBL" id="KAF6489383.1"/>
    </source>
</evidence>